<name>A0A0W0F6Y8_MONRR</name>
<dbReference type="Proteomes" id="UP000054988">
    <property type="component" value="Unassembled WGS sequence"/>
</dbReference>
<dbReference type="PANTHER" id="PTHR31739">
    <property type="entry name" value="ENT-COPALYL DIPHOSPHATE SYNTHASE, CHLOROPLASTIC"/>
    <property type="match status" value="1"/>
</dbReference>
<protein>
    <recommendedName>
        <fullName evidence="4">Ent-kaurene synthase</fullName>
    </recommendedName>
</protein>
<dbReference type="InterPro" id="IPR008930">
    <property type="entry name" value="Terpenoid_cyclase/PrenylTrfase"/>
</dbReference>
<dbReference type="AlphaFoldDB" id="A0A0W0F6Y8"/>
<comment type="similarity">
    <text evidence="1">Belongs to the terpene synthase family.</text>
</comment>
<dbReference type="EMBL" id="LATX01002269">
    <property type="protein sequence ID" value="KTB32033.1"/>
    <property type="molecule type" value="Genomic_DNA"/>
</dbReference>
<evidence type="ECO:0000313" key="3">
    <source>
        <dbReference type="Proteomes" id="UP000054988"/>
    </source>
</evidence>
<comment type="caution">
    <text evidence="2">The sequence shown here is derived from an EMBL/GenBank/DDBJ whole genome shotgun (WGS) entry which is preliminary data.</text>
</comment>
<proteinExistence type="inferred from homology"/>
<dbReference type="PANTHER" id="PTHR31739:SF25">
    <property type="entry name" value="(E,E)-GERANYLLINALOOL SYNTHASE"/>
    <property type="match status" value="1"/>
</dbReference>
<dbReference type="InterPro" id="IPR050148">
    <property type="entry name" value="Terpene_synthase-like"/>
</dbReference>
<evidence type="ECO:0008006" key="4">
    <source>
        <dbReference type="Google" id="ProtNLM"/>
    </source>
</evidence>
<evidence type="ECO:0000256" key="1">
    <source>
        <dbReference type="ARBA" id="ARBA00006333"/>
    </source>
</evidence>
<dbReference type="eggNOG" id="ENOG502QQN6">
    <property type="taxonomic scope" value="Eukaryota"/>
</dbReference>
<dbReference type="GO" id="GO:0000287">
    <property type="term" value="F:magnesium ion binding"/>
    <property type="evidence" value="ECO:0007669"/>
    <property type="project" value="TreeGrafter"/>
</dbReference>
<dbReference type="Gene3D" id="1.50.10.20">
    <property type="match status" value="1"/>
</dbReference>
<evidence type="ECO:0000313" key="2">
    <source>
        <dbReference type="EMBL" id="KTB32033.1"/>
    </source>
</evidence>
<organism evidence="2 3">
    <name type="scientific">Moniliophthora roreri</name>
    <name type="common">Frosty pod rot fungus</name>
    <name type="synonym">Monilia roreri</name>
    <dbReference type="NCBI Taxonomy" id="221103"/>
    <lineage>
        <taxon>Eukaryota</taxon>
        <taxon>Fungi</taxon>
        <taxon>Dikarya</taxon>
        <taxon>Basidiomycota</taxon>
        <taxon>Agaricomycotina</taxon>
        <taxon>Agaricomycetes</taxon>
        <taxon>Agaricomycetidae</taxon>
        <taxon>Agaricales</taxon>
        <taxon>Marasmiineae</taxon>
        <taxon>Marasmiaceae</taxon>
        <taxon>Moniliophthora</taxon>
    </lineage>
</organism>
<dbReference type="SUPFAM" id="SSF48239">
    <property type="entry name" value="Terpenoid cyclases/Protein prenyltransferases"/>
    <property type="match status" value="1"/>
</dbReference>
<gene>
    <name evidence="2" type="ORF">WG66_15389</name>
</gene>
<dbReference type="GO" id="GO:0016102">
    <property type="term" value="P:diterpenoid biosynthetic process"/>
    <property type="evidence" value="ECO:0007669"/>
    <property type="project" value="TreeGrafter"/>
</dbReference>
<reference evidence="2 3" key="1">
    <citation type="submission" date="2015-12" db="EMBL/GenBank/DDBJ databases">
        <title>Draft genome sequence of Moniliophthora roreri, the causal agent of frosty pod rot of cacao.</title>
        <authorList>
            <person name="Aime M.C."/>
            <person name="Diaz-Valderrama J.R."/>
            <person name="Kijpornyongpan T."/>
            <person name="Phillips-Mora W."/>
        </authorList>
    </citation>
    <scope>NUCLEOTIDE SEQUENCE [LARGE SCALE GENOMIC DNA]</scope>
    <source>
        <strain evidence="2 3">MCA 2952</strain>
    </source>
</reference>
<dbReference type="Gene3D" id="1.50.10.160">
    <property type="match status" value="1"/>
</dbReference>
<dbReference type="GO" id="GO:0010333">
    <property type="term" value="F:terpene synthase activity"/>
    <property type="evidence" value="ECO:0007669"/>
    <property type="project" value="InterPro"/>
</dbReference>
<sequence>MATHDDANVFLKRLVDTYNTSTHGLGSTGVSLYDTAWLSMVSRTIDEGGSKTWLFPESFDYICNTQAEDGGWHGDGSLIDSIMNTLASLLSLKLRVKDGSQSLDLSEKAERARLFLEGALQKWDVPSTERIAFELIIPRLLQFLEEEGISFEFPQREALESLRSRKLKTLDLNLVYRMQTPVLYVLEAFVGVLDFDRLSGLKIDGHFCASPASTAAYFTYCSTWDKEAEDYLRQVLCRCSIYGEGAACTIWPTSVFELAWPIGTLIESGFKREELDESALSRAAEILHTALVLGKGVTGPLLHAFPDADDTAKTLTALRYIGQPHSIEPLLKTFERPNYIMCQQFERNPSLSANCNVLIALQALPQPHEYFLQILKIFNFVADAYSGASHVKEVKDKWHESPWYLAMLATKGFVRFVQLYDRGAYQAVDVPEELVTFTIPKTLFQFLTDILQSQHKDGSWGSNPNIEETAYCVLALAHLTSLPYDVSIRQKVAEVIGTAREFLKANADDSKLIKPHSQIWTSKVTYGLENICQGYVLSSLRVPVHVEPTDSMLSDELAGYFTKAIL</sequence>
<accession>A0A0W0F6Y8</accession>